<sequence length="303" mass="32401">MAETENMRTLCILGCGNLGTAILRSLLQNSEDKRTSLPFARFIACIQSQTSELRLASQFPQYAEKFLIYRDNNVDAVRDSDVIILALDPSRIEAELTLPGLRDALANKLLISVAAGWTRQKLETTLYGSAITSGNTDGRAWVVRTLPNIAALVSQSLTAIEISEPTVPEASLRVIDLIFGKLGKTVHIPPSLMDATTAVAGSTPAMFAVIVDAMIDAAVAVGMPRDMAHVMIFQAMQGTASLLQSGVHPALLKDQGTSPEGCTIGGLMTMEEAGVRGHVGRALREAVTVARRMDGTSHVNDTK</sequence>
<dbReference type="Pfam" id="PF03807">
    <property type="entry name" value="F420_oxidored"/>
    <property type="match status" value="1"/>
</dbReference>
<dbReference type="PANTHER" id="PTHR11645:SF27">
    <property type="entry name" value="HYPOTHETICAL PYRROLINE-5-CARBOXYLATE REDUCTASE (EUROFUNG)"/>
    <property type="match status" value="1"/>
</dbReference>
<comment type="caution">
    <text evidence="7">The sequence shown here is derived from an EMBL/GenBank/DDBJ whole genome shotgun (WGS) entry which is preliminary data.</text>
</comment>
<dbReference type="NCBIfam" id="TIGR00112">
    <property type="entry name" value="proC"/>
    <property type="match status" value="1"/>
</dbReference>
<feature type="binding site" evidence="4">
    <location>
        <position position="73"/>
    </location>
    <ligand>
        <name>NADPH</name>
        <dbReference type="ChEBI" id="CHEBI:57783"/>
    </ligand>
</feature>
<dbReference type="HAMAP" id="MF_01925">
    <property type="entry name" value="P5C_reductase"/>
    <property type="match status" value="1"/>
</dbReference>
<dbReference type="InterPro" id="IPR000304">
    <property type="entry name" value="Pyrroline-COOH_reductase"/>
</dbReference>
<keyword evidence="3" id="KW-0560">Oxidoreductase</keyword>
<proteinExistence type="inferred from homology"/>
<dbReference type="GO" id="GO:0055129">
    <property type="term" value="P:L-proline biosynthetic process"/>
    <property type="evidence" value="ECO:0007669"/>
    <property type="project" value="TreeGrafter"/>
</dbReference>
<reference evidence="7 8" key="1">
    <citation type="submission" date="2020-01" db="EMBL/GenBank/DDBJ databases">
        <title>Draft genome sequence of Aspergillus udagawae IFM 46972.</title>
        <authorList>
            <person name="Takahashi H."/>
            <person name="Yaguchi T."/>
        </authorList>
    </citation>
    <scope>NUCLEOTIDE SEQUENCE [LARGE SCALE GENOMIC DNA]</scope>
    <source>
        <strain evidence="7 8">IFM 46972</strain>
    </source>
</reference>
<dbReference type="PIRSF" id="PIRSF000193">
    <property type="entry name" value="Pyrrol-5-carb_rd"/>
    <property type="match status" value="1"/>
</dbReference>
<gene>
    <name evidence="7" type="ORF">IFM46972_10572</name>
</gene>
<dbReference type="GO" id="GO:0004735">
    <property type="term" value="F:pyrroline-5-carboxylate reductase activity"/>
    <property type="evidence" value="ECO:0007669"/>
    <property type="project" value="InterPro"/>
</dbReference>
<dbReference type="EMBL" id="BLKC01000139">
    <property type="protein sequence ID" value="GFF56656.1"/>
    <property type="molecule type" value="Genomic_DNA"/>
</dbReference>
<feature type="domain" description="Pyrroline-5-carboxylate reductase catalytic N-terminal" evidence="5">
    <location>
        <begin position="10"/>
        <end position="116"/>
    </location>
</feature>
<accession>A0A8H3XQI2</accession>
<dbReference type="SUPFAM" id="SSF51735">
    <property type="entry name" value="NAD(P)-binding Rossmann-fold domains"/>
    <property type="match status" value="1"/>
</dbReference>
<dbReference type="AlphaFoldDB" id="A0A8H3XQI2"/>
<dbReference type="InterPro" id="IPR029036">
    <property type="entry name" value="P5CR_dimer"/>
</dbReference>
<dbReference type="InterPro" id="IPR028939">
    <property type="entry name" value="P5C_Rdtase_cat_N"/>
</dbReference>
<evidence type="ECO:0000256" key="1">
    <source>
        <dbReference type="ARBA" id="ARBA00005525"/>
    </source>
</evidence>
<protein>
    <submittedName>
        <fullName evidence="7">Pyrroline-5-carboxylate reductase</fullName>
    </submittedName>
</protein>
<comment type="similarity">
    <text evidence="1">Belongs to the pyrroline-5-carboxylate reductase family.</text>
</comment>
<organism evidence="7 8">
    <name type="scientific">Aspergillus udagawae</name>
    <dbReference type="NCBI Taxonomy" id="91492"/>
    <lineage>
        <taxon>Eukaryota</taxon>
        <taxon>Fungi</taxon>
        <taxon>Dikarya</taxon>
        <taxon>Ascomycota</taxon>
        <taxon>Pezizomycotina</taxon>
        <taxon>Eurotiomycetes</taxon>
        <taxon>Eurotiomycetidae</taxon>
        <taxon>Eurotiales</taxon>
        <taxon>Aspergillaceae</taxon>
        <taxon>Aspergillus</taxon>
        <taxon>Aspergillus subgen. Fumigati</taxon>
    </lineage>
</organism>
<feature type="binding site" evidence="4">
    <location>
        <begin position="13"/>
        <end position="18"/>
    </location>
    <ligand>
        <name>NADP(+)</name>
        <dbReference type="ChEBI" id="CHEBI:58349"/>
    </ligand>
</feature>
<dbReference type="Gene3D" id="1.10.3730.10">
    <property type="entry name" value="ProC C-terminal domain-like"/>
    <property type="match status" value="1"/>
</dbReference>
<keyword evidence="2 4" id="KW-0521">NADP</keyword>
<evidence type="ECO:0000313" key="8">
    <source>
        <dbReference type="Proteomes" id="UP000465221"/>
    </source>
</evidence>
<dbReference type="Gene3D" id="3.40.50.720">
    <property type="entry name" value="NAD(P)-binding Rossmann-like Domain"/>
    <property type="match status" value="1"/>
</dbReference>
<dbReference type="Pfam" id="PF14748">
    <property type="entry name" value="P5CR_dimer"/>
    <property type="match status" value="1"/>
</dbReference>
<dbReference type="SUPFAM" id="SSF48179">
    <property type="entry name" value="6-phosphogluconate dehydrogenase C-terminal domain-like"/>
    <property type="match status" value="1"/>
</dbReference>
<evidence type="ECO:0000313" key="7">
    <source>
        <dbReference type="EMBL" id="GFF56656.1"/>
    </source>
</evidence>
<dbReference type="InterPro" id="IPR036291">
    <property type="entry name" value="NAD(P)-bd_dom_sf"/>
</dbReference>
<evidence type="ECO:0000256" key="2">
    <source>
        <dbReference type="ARBA" id="ARBA00022857"/>
    </source>
</evidence>
<feature type="domain" description="Pyrroline-5-carboxylate reductase dimerisation" evidence="6">
    <location>
        <begin position="191"/>
        <end position="293"/>
    </location>
</feature>
<evidence type="ECO:0000259" key="6">
    <source>
        <dbReference type="Pfam" id="PF14748"/>
    </source>
</evidence>
<evidence type="ECO:0000259" key="5">
    <source>
        <dbReference type="Pfam" id="PF03807"/>
    </source>
</evidence>
<dbReference type="PANTHER" id="PTHR11645">
    <property type="entry name" value="PYRROLINE-5-CARBOXYLATE REDUCTASE"/>
    <property type="match status" value="1"/>
</dbReference>
<dbReference type="Proteomes" id="UP000465221">
    <property type="component" value="Unassembled WGS sequence"/>
</dbReference>
<dbReference type="FunFam" id="1.10.3730.10:FF:000001">
    <property type="entry name" value="Pyrroline-5-carboxylate reductase"/>
    <property type="match status" value="1"/>
</dbReference>
<name>A0A8H3XQI2_9EURO</name>
<dbReference type="InterPro" id="IPR008927">
    <property type="entry name" value="6-PGluconate_DH-like_C_sf"/>
</dbReference>
<evidence type="ECO:0000256" key="4">
    <source>
        <dbReference type="PIRSR" id="PIRSR000193-1"/>
    </source>
</evidence>
<feature type="binding site" evidence="4">
    <location>
        <begin position="86"/>
        <end position="89"/>
    </location>
    <ligand>
        <name>NADP(+)</name>
        <dbReference type="ChEBI" id="CHEBI:58349"/>
    </ligand>
</feature>
<evidence type="ECO:0000256" key="3">
    <source>
        <dbReference type="ARBA" id="ARBA00023002"/>
    </source>
</evidence>